<dbReference type="SUPFAM" id="SSF52096">
    <property type="entry name" value="ClpP/crotonase"/>
    <property type="match status" value="1"/>
</dbReference>
<evidence type="ECO:0000259" key="5">
    <source>
        <dbReference type="Pfam" id="PF01343"/>
    </source>
</evidence>
<gene>
    <name evidence="6" type="ORF">SAMN04488047_101374</name>
</gene>
<dbReference type="Gene3D" id="3.90.226.10">
    <property type="entry name" value="2-enoyl-CoA Hydratase, Chain A, domain 1"/>
    <property type="match status" value="1"/>
</dbReference>
<organism evidence="6 7">
    <name type="scientific">Tranquillimonas alkanivorans</name>
    <dbReference type="NCBI Taxonomy" id="441119"/>
    <lineage>
        <taxon>Bacteria</taxon>
        <taxon>Pseudomonadati</taxon>
        <taxon>Pseudomonadota</taxon>
        <taxon>Alphaproteobacteria</taxon>
        <taxon>Rhodobacterales</taxon>
        <taxon>Roseobacteraceae</taxon>
        <taxon>Tranquillimonas</taxon>
    </lineage>
</organism>
<dbReference type="GO" id="GO:0006508">
    <property type="term" value="P:proteolysis"/>
    <property type="evidence" value="ECO:0007669"/>
    <property type="project" value="UniProtKB-KW"/>
</dbReference>
<protein>
    <submittedName>
        <fullName evidence="6">Serine protease SohB</fullName>
    </submittedName>
</protein>
<dbReference type="Gene3D" id="6.20.330.10">
    <property type="match status" value="1"/>
</dbReference>
<evidence type="ECO:0000256" key="4">
    <source>
        <dbReference type="ARBA" id="ARBA00022825"/>
    </source>
</evidence>
<keyword evidence="7" id="KW-1185">Reference proteome</keyword>
<keyword evidence="4" id="KW-0720">Serine protease</keyword>
<dbReference type="GO" id="GO:0008236">
    <property type="term" value="F:serine-type peptidase activity"/>
    <property type="evidence" value="ECO:0007669"/>
    <property type="project" value="UniProtKB-KW"/>
</dbReference>
<dbReference type="STRING" id="441119.SAMN04488047_101374"/>
<dbReference type="AlphaFoldDB" id="A0A1I5KZ58"/>
<evidence type="ECO:0000256" key="1">
    <source>
        <dbReference type="ARBA" id="ARBA00008683"/>
    </source>
</evidence>
<dbReference type="PANTHER" id="PTHR42987:SF8">
    <property type="entry name" value="PROTEINASE"/>
    <property type="match status" value="1"/>
</dbReference>
<dbReference type="Proteomes" id="UP000199356">
    <property type="component" value="Unassembled WGS sequence"/>
</dbReference>
<name>A0A1I5KZ58_9RHOB</name>
<reference evidence="6 7" key="1">
    <citation type="submission" date="2016-10" db="EMBL/GenBank/DDBJ databases">
        <authorList>
            <person name="de Groot N.N."/>
        </authorList>
    </citation>
    <scope>NUCLEOTIDE SEQUENCE [LARGE SCALE GENOMIC DNA]</scope>
    <source>
        <strain evidence="6 7">DSM 19547</strain>
    </source>
</reference>
<comment type="similarity">
    <text evidence="1">Belongs to the peptidase S49 family.</text>
</comment>
<feature type="domain" description="Peptidase S49" evidence="5">
    <location>
        <begin position="83"/>
        <end position="219"/>
    </location>
</feature>
<keyword evidence="2 6" id="KW-0645">Protease</keyword>
<evidence type="ECO:0000256" key="3">
    <source>
        <dbReference type="ARBA" id="ARBA00022801"/>
    </source>
</evidence>
<evidence type="ECO:0000313" key="6">
    <source>
        <dbReference type="EMBL" id="SFO90183.1"/>
    </source>
</evidence>
<dbReference type="EMBL" id="FOXA01000001">
    <property type="protein sequence ID" value="SFO90183.1"/>
    <property type="molecule type" value="Genomic_DNA"/>
</dbReference>
<dbReference type="InterPro" id="IPR029045">
    <property type="entry name" value="ClpP/crotonase-like_dom_sf"/>
</dbReference>
<dbReference type="InterPro" id="IPR002142">
    <property type="entry name" value="Peptidase_S49"/>
</dbReference>
<dbReference type="InterPro" id="IPR047272">
    <property type="entry name" value="S49_SppA_C"/>
</dbReference>
<dbReference type="PANTHER" id="PTHR42987">
    <property type="entry name" value="PEPTIDASE S49"/>
    <property type="match status" value="1"/>
</dbReference>
<accession>A0A1I5KZ58</accession>
<sequence length="269" mass="29726">MWLGMMRFVPFVKKQPMVAVLRMQGMIATGGPGRLNDATLAPLIEKAFRRGKPAAVALLINSPGGSPAQSSLISRRIRRLAEEKRVPVLAFVEDVAASGGYYIASAADEIWADENSILGSIGVISAGFGFNKFINRYGIERRVYTAGESKSLLDPFQPEKADDVARLEELQEQIHAGFIRHVRDRRGARLAARDDLFTGEIWVGEQAREVGLIDGIGHLVPTMKERFGDKVRFSVYQQRRPLLGRFGMGLLHSALGEIEDRAGFARYGL</sequence>
<evidence type="ECO:0000313" key="7">
    <source>
        <dbReference type="Proteomes" id="UP000199356"/>
    </source>
</evidence>
<keyword evidence="3" id="KW-0378">Hydrolase</keyword>
<evidence type="ECO:0000256" key="2">
    <source>
        <dbReference type="ARBA" id="ARBA00022670"/>
    </source>
</evidence>
<dbReference type="Pfam" id="PF01343">
    <property type="entry name" value="Peptidase_S49"/>
    <property type="match status" value="1"/>
</dbReference>
<dbReference type="CDD" id="cd07023">
    <property type="entry name" value="S49_Sppa_N_C"/>
    <property type="match status" value="1"/>
</dbReference>
<proteinExistence type="inferred from homology"/>